<dbReference type="Proteomes" id="UP000460412">
    <property type="component" value="Unassembled WGS sequence"/>
</dbReference>
<comment type="caution">
    <text evidence="3">The sequence shown here is derived from an EMBL/GenBank/DDBJ whole genome shotgun (WGS) entry which is preliminary data.</text>
</comment>
<gene>
    <name evidence="3" type="ORF">GN277_04360</name>
</gene>
<feature type="region of interest" description="Disordered" evidence="1">
    <location>
        <begin position="34"/>
        <end position="54"/>
    </location>
</feature>
<keyword evidence="2" id="KW-0812">Transmembrane</keyword>
<protein>
    <submittedName>
        <fullName evidence="3">DUF3789 domain-containing protein</fullName>
    </submittedName>
</protein>
<keyword evidence="2" id="KW-0472">Membrane</keyword>
<evidence type="ECO:0000313" key="3">
    <source>
        <dbReference type="EMBL" id="MXP74637.1"/>
    </source>
</evidence>
<name>A0A7X3SHR2_9FIRM</name>
<sequence length="54" mass="5985">MKEAIFFILGTMLGGMFGAASMCILQINRTSERRGTEHEKEKCADTFSAVGRRS</sequence>
<proteinExistence type="predicted"/>
<evidence type="ECO:0000256" key="1">
    <source>
        <dbReference type="SAM" id="MobiDB-lite"/>
    </source>
</evidence>
<accession>A0A7X3SHR2</accession>
<dbReference type="RefSeq" id="WP_159749990.1">
    <property type="nucleotide sequence ID" value="NZ_WUQX01000001.1"/>
</dbReference>
<dbReference type="AlphaFoldDB" id="A0A7X3SHR2"/>
<evidence type="ECO:0000313" key="4">
    <source>
        <dbReference type="Proteomes" id="UP000460412"/>
    </source>
</evidence>
<dbReference type="EMBL" id="WUQX01000001">
    <property type="protein sequence ID" value="MXP74637.1"/>
    <property type="molecule type" value="Genomic_DNA"/>
</dbReference>
<keyword evidence="4" id="KW-1185">Reference proteome</keyword>
<organism evidence="3 4">
    <name type="scientific">Sporofaciens musculi</name>
    <dbReference type="NCBI Taxonomy" id="2681861"/>
    <lineage>
        <taxon>Bacteria</taxon>
        <taxon>Bacillati</taxon>
        <taxon>Bacillota</taxon>
        <taxon>Clostridia</taxon>
        <taxon>Lachnospirales</taxon>
        <taxon>Lachnospiraceae</taxon>
        <taxon>Sporofaciens</taxon>
    </lineage>
</organism>
<reference evidence="3 4" key="1">
    <citation type="submission" date="2019-12" db="EMBL/GenBank/DDBJ databases">
        <title>Sporaefaciens musculi gen. nov., sp. nov., a novel bacterium isolated from the caecum of an obese mouse.</title>
        <authorList>
            <person name="Rasmussen T.S."/>
            <person name="Streidl T."/>
            <person name="Hitch T.C.A."/>
            <person name="Wortmann E."/>
            <person name="Deptula P."/>
            <person name="Hansen M."/>
            <person name="Nielsen D.S."/>
            <person name="Clavel T."/>
            <person name="Vogensen F.K."/>
        </authorList>
    </citation>
    <scope>NUCLEOTIDE SEQUENCE [LARGE SCALE GENOMIC DNA]</scope>
    <source>
        <strain evidence="3 4">WCA-9-b2</strain>
    </source>
</reference>
<feature type="transmembrane region" description="Helical" evidence="2">
    <location>
        <begin position="6"/>
        <end position="25"/>
    </location>
</feature>
<evidence type="ECO:0000256" key="2">
    <source>
        <dbReference type="SAM" id="Phobius"/>
    </source>
</evidence>
<keyword evidence="2" id="KW-1133">Transmembrane helix</keyword>
<feature type="compositionally biased region" description="Basic and acidic residues" evidence="1">
    <location>
        <begin position="34"/>
        <end position="44"/>
    </location>
</feature>